<proteinExistence type="predicted"/>
<organism evidence="1">
    <name type="scientific">Anguilla anguilla</name>
    <name type="common">European freshwater eel</name>
    <name type="synonym">Muraena anguilla</name>
    <dbReference type="NCBI Taxonomy" id="7936"/>
    <lineage>
        <taxon>Eukaryota</taxon>
        <taxon>Metazoa</taxon>
        <taxon>Chordata</taxon>
        <taxon>Craniata</taxon>
        <taxon>Vertebrata</taxon>
        <taxon>Euteleostomi</taxon>
        <taxon>Actinopterygii</taxon>
        <taxon>Neopterygii</taxon>
        <taxon>Teleostei</taxon>
        <taxon>Anguilliformes</taxon>
        <taxon>Anguillidae</taxon>
        <taxon>Anguilla</taxon>
    </lineage>
</organism>
<evidence type="ECO:0000313" key="1">
    <source>
        <dbReference type="EMBL" id="JAH52589.1"/>
    </source>
</evidence>
<sequence>MIYIQFVISMKTKFPFGVKYVISMQESWRSDRHIHYVISLLAHL</sequence>
<dbReference type="EMBL" id="GBXM01055988">
    <property type="protein sequence ID" value="JAH52589.1"/>
    <property type="molecule type" value="Transcribed_RNA"/>
</dbReference>
<reference evidence="1" key="1">
    <citation type="submission" date="2014-11" db="EMBL/GenBank/DDBJ databases">
        <authorList>
            <person name="Amaro Gonzalez C."/>
        </authorList>
    </citation>
    <scope>NUCLEOTIDE SEQUENCE</scope>
</reference>
<reference evidence="1" key="2">
    <citation type="journal article" date="2015" name="Fish Shellfish Immunol.">
        <title>Early steps in the European eel (Anguilla anguilla)-Vibrio vulnificus interaction in the gills: Role of the RtxA13 toxin.</title>
        <authorList>
            <person name="Callol A."/>
            <person name="Pajuelo D."/>
            <person name="Ebbesson L."/>
            <person name="Teles M."/>
            <person name="MacKenzie S."/>
            <person name="Amaro C."/>
        </authorList>
    </citation>
    <scope>NUCLEOTIDE SEQUENCE</scope>
</reference>
<accession>A0A0E9TFY7</accession>
<name>A0A0E9TFY7_ANGAN</name>
<protein>
    <submittedName>
        <fullName evidence="1">Uncharacterized protein</fullName>
    </submittedName>
</protein>
<dbReference type="AlphaFoldDB" id="A0A0E9TFY7"/>